<dbReference type="Gene3D" id="1.10.150.130">
    <property type="match status" value="1"/>
</dbReference>
<dbReference type="InterPro" id="IPR050090">
    <property type="entry name" value="Tyrosine_recombinase_XerCD"/>
</dbReference>
<reference evidence="6" key="2">
    <citation type="submission" date="2022-10" db="EMBL/GenBank/DDBJ databases">
        <authorList>
            <person name="Kostovova I."/>
            <person name="Moravkova M."/>
            <person name="Pechar R."/>
        </authorList>
    </citation>
    <scope>NUCLEOTIDE SEQUENCE</scope>
    <source>
        <strain evidence="6">M356A</strain>
    </source>
</reference>
<evidence type="ECO:0000256" key="2">
    <source>
        <dbReference type="ARBA" id="ARBA00022908"/>
    </source>
</evidence>
<dbReference type="SUPFAM" id="SSF56349">
    <property type="entry name" value="DNA breaking-rejoining enzymes"/>
    <property type="match status" value="1"/>
</dbReference>
<dbReference type="InterPro" id="IPR011010">
    <property type="entry name" value="DNA_brk_join_enz"/>
</dbReference>
<organism evidence="6 7">
    <name type="scientific">Lactobacillus amylovorus</name>
    <dbReference type="NCBI Taxonomy" id="1604"/>
    <lineage>
        <taxon>Bacteria</taxon>
        <taxon>Bacillati</taxon>
        <taxon>Bacillota</taxon>
        <taxon>Bacilli</taxon>
        <taxon>Lactobacillales</taxon>
        <taxon>Lactobacillaceae</taxon>
        <taxon>Lactobacillus</taxon>
    </lineage>
</organism>
<reference evidence="6" key="1">
    <citation type="journal article" date="2022" name="Microorganisms">
        <title>Antibiotic Susceptibility, Resistance Gene Determinants and Corresponding Genomic Regions in Lactobacillus amylovorus Isolates Derived from Wild Boars and Domestic Pigs.</title>
        <authorList>
            <person name="Moravkova M."/>
            <person name="Kostovova I."/>
            <person name="Kavanova K."/>
            <person name="Pechar R."/>
            <person name="Stanek S."/>
            <person name="Brychta A."/>
            <person name="Zeman M."/>
            <person name="Kubasova T."/>
        </authorList>
    </citation>
    <scope>NUCLEOTIDE SEQUENCE</scope>
    <source>
        <strain evidence="6">M356A</strain>
    </source>
</reference>
<dbReference type="EMBL" id="JAOTGU010000003">
    <property type="protein sequence ID" value="MDB6261585.1"/>
    <property type="molecule type" value="Genomic_DNA"/>
</dbReference>
<name>A0A9X4ABZ5_LACAM</name>
<dbReference type="PROSITE" id="PS51898">
    <property type="entry name" value="TYR_RECOMBINASE"/>
    <property type="match status" value="1"/>
</dbReference>
<dbReference type="GO" id="GO:0003677">
    <property type="term" value="F:DNA binding"/>
    <property type="evidence" value="ECO:0007669"/>
    <property type="project" value="UniProtKB-KW"/>
</dbReference>
<evidence type="ECO:0000256" key="1">
    <source>
        <dbReference type="ARBA" id="ARBA00008857"/>
    </source>
</evidence>
<evidence type="ECO:0000313" key="7">
    <source>
        <dbReference type="Proteomes" id="UP001143700"/>
    </source>
</evidence>
<evidence type="ECO:0000256" key="3">
    <source>
        <dbReference type="ARBA" id="ARBA00023125"/>
    </source>
</evidence>
<gene>
    <name evidence="6" type="ORF">ODV15_03235</name>
</gene>
<feature type="domain" description="Tyr recombinase" evidence="5">
    <location>
        <begin position="174"/>
        <end position="370"/>
    </location>
</feature>
<evidence type="ECO:0000256" key="4">
    <source>
        <dbReference type="ARBA" id="ARBA00023172"/>
    </source>
</evidence>
<dbReference type="Pfam" id="PF00589">
    <property type="entry name" value="Phage_integrase"/>
    <property type="match status" value="1"/>
</dbReference>
<dbReference type="AlphaFoldDB" id="A0A9X4ABZ5"/>
<dbReference type="RefSeq" id="WP_271869725.1">
    <property type="nucleotide sequence ID" value="NZ_JAOTGU010000003.1"/>
</dbReference>
<dbReference type="PANTHER" id="PTHR30349:SF64">
    <property type="entry name" value="PROPHAGE INTEGRASE INTD-RELATED"/>
    <property type="match status" value="1"/>
</dbReference>
<evidence type="ECO:0000313" key="6">
    <source>
        <dbReference type="EMBL" id="MDB6261585.1"/>
    </source>
</evidence>
<sequence length="413" mass="47616">MAKTKYANVYRDPKGKYFYNIFLGRNSKGKQVFKKGRRDALGHPFSSAHAAFKEANRIKQLYLNVDLDNISYYHFMKERFLPKYKGDVESSTYDTHSRMFLKAVDFFKDEKLKDITVAKCEKFRTWLLTESGYSQSYASLIYTSFRQSLDYAVEISLITVNPSLRTKAVPKGKGIEKYWTTSEFEQVLSCINTDSFYENLIYVTFLFYYRIGCRVSEGFALKWSDIDLDNGRVRIFHNLKYKNKMDYEIKPYTKTDAGKRTVTIDNELLQVLKAWKKRQKKHGVTDFVLSYDNCPNNKSTLSVWLKRYAKLAGVPRIDGRGLRHSNASYLIAEMGADVLTVAHRLGHKSPMVTLQYYAHMFPDNDLEIASRMEGSMNITPAKKSLVEFSGNQNISGDIITGMPKVCQNKKKAG</sequence>
<keyword evidence="2" id="KW-0229">DNA integration</keyword>
<evidence type="ECO:0000259" key="5">
    <source>
        <dbReference type="PROSITE" id="PS51898"/>
    </source>
</evidence>
<comment type="similarity">
    <text evidence="1">Belongs to the 'phage' integrase family.</text>
</comment>
<dbReference type="Pfam" id="PF14659">
    <property type="entry name" value="Phage_int_SAM_3"/>
    <property type="match status" value="1"/>
</dbReference>
<dbReference type="InterPro" id="IPR013762">
    <property type="entry name" value="Integrase-like_cat_sf"/>
</dbReference>
<dbReference type="GO" id="GO:0015074">
    <property type="term" value="P:DNA integration"/>
    <property type="evidence" value="ECO:0007669"/>
    <property type="project" value="InterPro"/>
</dbReference>
<dbReference type="Proteomes" id="UP001143700">
    <property type="component" value="Unassembled WGS sequence"/>
</dbReference>
<keyword evidence="4" id="KW-0233">DNA recombination</keyword>
<proteinExistence type="inferred from homology"/>
<comment type="caution">
    <text evidence="6">The sequence shown here is derived from an EMBL/GenBank/DDBJ whole genome shotgun (WGS) entry which is preliminary data.</text>
</comment>
<dbReference type="InterPro" id="IPR002104">
    <property type="entry name" value="Integrase_catalytic"/>
</dbReference>
<dbReference type="Gene3D" id="1.10.443.10">
    <property type="entry name" value="Intergrase catalytic core"/>
    <property type="match status" value="1"/>
</dbReference>
<dbReference type="GO" id="GO:0006310">
    <property type="term" value="P:DNA recombination"/>
    <property type="evidence" value="ECO:0007669"/>
    <property type="project" value="UniProtKB-KW"/>
</dbReference>
<keyword evidence="3" id="KW-0238">DNA-binding</keyword>
<dbReference type="CDD" id="cd01189">
    <property type="entry name" value="INT_ICEBs1_C_like"/>
    <property type="match status" value="1"/>
</dbReference>
<dbReference type="InterPro" id="IPR010998">
    <property type="entry name" value="Integrase_recombinase_N"/>
</dbReference>
<dbReference type="InterPro" id="IPR004107">
    <property type="entry name" value="Integrase_SAM-like_N"/>
</dbReference>
<accession>A0A9X4ABZ5</accession>
<dbReference type="PANTHER" id="PTHR30349">
    <property type="entry name" value="PHAGE INTEGRASE-RELATED"/>
    <property type="match status" value="1"/>
</dbReference>
<protein>
    <submittedName>
        <fullName evidence="6">Site-specific integrase</fullName>
    </submittedName>
</protein>